<evidence type="ECO:0000313" key="1">
    <source>
        <dbReference type="EMBL" id="GIH21310.1"/>
    </source>
</evidence>
<protein>
    <recommendedName>
        <fullName evidence="3">Thioesterase family protein</fullName>
    </recommendedName>
</protein>
<dbReference type="InterPro" id="IPR029069">
    <property type="entry name" value="HotDog_dom_sf"/>
</dbReference>
<dbReference type="Gene3D" id="3.10.129.10">
    <property type="entry name" value="Hotdog Thioesterase"/>
    <property type="match status" value="1"/>
</dbReference>
<keyword evidence="2" id="KW-1185">Reference proteome</keyword>
<sequence length="260" mass="27016">MAGQQSPRAAAPTLTVPSRFRGPAGSANGGYVCGRIAEYLDGPVTVTLRRPPPLDTPMTVESDGGDGLRLRHGSTLVAEAAQAHNSPTLRVPDTASMAEARAAEGRAAYFQDPLYPDCFVCGTGRQPGDGLRVFAGPVPGRGLWAAPWTPDASLANGSRRLRPEIVWAVLDCPSGIAAAEAVDLSENTAILLGRMTVLLAEVPAVGERYRVIAWPIAHDDRKLTAGSALLGPGDGVLAVAETVWLTVPRPAAGVAAKGTR</sequence>
<accession>A0A8J3VWH0</accession>
<evidence type="ECO:0008006" key="3">
    <source>
        <dbReference type="Google" id="ProtNLM"/>
    </source>
</evidence>
<dbReference type="AlphaFoldDB" id="A0A8J3VWH0"/>
<evidence type="ECO:0000313" key="2">
    <source>
        <dbReference type="Proteomes" id="UP000642748"/>
    </source>
</evidence>
<proteinExistence type="predicted"/>
<comment type="caution">
    <text evidence="1">The sequence shown here is derived from an EMBL/GenBank/DDBJ whole genome shotgun (WGS) entry which is preliminary data.</text>
</comment>
<gene>
    <name evidence="1" type="ORF">Raf01_94820</name>
</gene>
<dbReference type="Proteomes" id="UP000642748">
    <property type="component" value="Unassembled WGS sequence"/>
</dbReference>
<name>A0A8J3VWH0_9ACTN</name>
<dbReference type="EMBL" id="BONZ01000123">
    <property type="protein sequence ID" value="GIH21310.1"/>
    <property type="molecule type" value="Genomic_DNA"/>
</dbReference>
<dbReference type="SUPFAM" id="SSF54637">
    <property type="entry name" value="Thioesterase/thiol ester dehydrase-isomerase"/>
    <property type="match status" value="1"/>
</dbReference>
<organism evidence="1 2">
    <name type="scientific">Rugosimonospora africana</name>
    <dbReference type="NCBI Taxonomy" id="556532"/>
    <lineage>
        <taxon>Bacteria</taxon>
        <taxon>Bacillati</taxon>
        <taxon>Actinomycetota</taxon>
        <taxon>Actinomycetes</taxon>
        <taxon>Micromonosporales</taxon>
        <taxon>Micromonosporaceae</taxon>
        <taxon>Rugosimonospora</taxon>
    </lineage>
</organism>
<reference evidence="1" key="1">
    <citation type="submission" date="2021-01" db="EMBL/GenBank/DDBJ databases">
        <title>Whole genome shotgun sequence of Rugosimonospora africana NBRC 104875.</title>
        <authorList>
            <person name="Komaki H."/>
            <person name="Tamura T."/>
        </authorList>
    </citation>
    <scope>NUCLEOTIDE SEQUENCE</scope>
    <source>
        <strain evidence="1">NBRC 104875</strain>
    </source>
</reference>